<dbReference type="GeneID" id="9182334"/>
<evidence type="ECO:0000313" key="2">
    <source>
        <dbReference type="Proteomes" id="UP000006911"/>
    </source>
</evidence>
<dbReference type="InParanoid" id="D5GPZ8"/>
<keyword evidence="2" id="KW-1185">Reference proteome</keyword>
<accession>D5GPZ8</accession>
<gene>
    <name evidence="1" type="ORF">GSTUM_00012112001</name>
</gene>
<dbReference type="Proteomes" id="UP000006911">
    <property type="component" value="Unassembled WGS sequence"/>
</dbReference>
<organism evidence="1 2">
    <name type="scientific">Tuber melanosporum (strain Mel28)</name>
    <name type="common">Perigord black truffle</name>
    <dbReference type="NCBI Taxonomy" id="656061"/>
    <lineage>
        <taxon>Eukaryota</taxon>
        <taxon>Fungi</taxon>
        <taxon>Dikarya</taxon>
        <taxon>Ascomycota</taxon>
        <taxon>Pezizomycotina</taxon>
        <taxon>Pezizomycetes</taxon>
        <taxon>Pezizales</taxon>
        <taxon>Tuberaceae</taxon>
        <taxon>Tuber</taxon>
    </lineage>
</organism>
<dbReference type="HOGENOM" id="CLU_2544259_0_0_1"/>
<reference evidence="1 2" key="1">
    <citation type="journal article" date="2010" name="Nature">
        <title>Perigord black truffle genome uncovers evolutionary origins and mechanisms of symbiosis.</title>
        <authorList>
            <person name="Martin F."/>
            <person name="Kohler A."/>
            <person name="Murat C."/>
            <person name="Balestrini R."/>
            <person name="Coutinho P.M."/>
            <person name="Jaillon O."/>
            <person name="Montanini B."/>
            <person name="Morin E."/>
            <person name="Noel B."/>
            <person name="Percudani R."/>
            <person name="Porcel B."/>
            <person name="Rubini A."/>
            <person name="Amicucci A."/>
            <person name="Amselem J."/>
            <person name="Anthouard V."/>
            <person name="Arcioni S."/>
            <person name="Artiguenave F."/>
            <person name="Aury J.M."/>
            <person name="Ballario P."/>
            <person name="Bolchi A."/>
            <person name="Brenna A."/>
            <person name="Brun A."/>
            <person name="Buee M."/>
            <person name="Cantarel B."/>
            <person name="Chevalier G."/>
            <person name="Couloux A."/>
            <person name="Da Silva C."/>
            <person name="Denoeud F."/>
            <person name="Duplessis S."/>
            <person name="Ghignone S."/>
            <person name="Hilselberger B."/>
            <person name="Iotti M."/>
            <person name="Marcais B."/>
            <person name="Mello A."/>
            <person name="Miranda M."/>
            <person name="Pacioni G."/>
            <person name="Quesneville H."/>
            <person name="Riccioni C."/>
            <person name="Ruotolo R."/>
            <person name="Splivallo R."/>
            <person name="Stocchi V."/>
            <person name="Tisserant E."/>
            <person name="Viscomi A.R."/>
            <person name="Zambonelli A."/>
            <person name="Zampieri E."/>
            <person name="Henrissat B."/>
            <person name="Lebrun M.H."/>
            <person name="Paolocci F."/>
            <person name="Bonfante P."/>
            <person name="Ottonello S."/>
            <person name="Wincker P."/>
        </authorList>
    </citation>
    <scope>NUCLEOTIDE SEQUENCE [LARGE SCALE GENOMIC DNA]</scope>
    <source>
        <strain evidence="1 2">Mel28</strain>
    </source>
</reference>
<dbReference type="EMBL" id="FN430380">
    <property type="protein sequence ID" value="CAZ86591.1"/>
    <property type="molecule type" value="Genomic_DNA"/>
</dbReference>
<sequence>MHGGAKLVKRVVEYSTSTVRIMREAEEFLENPEHDLNADTLTREDSKQPLPWLKPSNSKLRSLSCSPSSLILYTRIRRFSFEN</sequence>
<dbReference type="KEGG" id="tml:GSTUM_00012112001"/>
<protein>
    <submittedName>
        <fullName evidence="1">(Perigord truffle) hypothetical protein</fullName>
    </submittedName>
</protein>
<proteinExistence type="predicted"/>
<evidence type="ECO:0000313" key="1">
    <source>
        <dbReference type="EMBL" id="CAZ86591.1"/>
    </source>
</evidence>
<dbReference type="RefSeq" id="XP_002842400.1">
    <property type="nucleotide sequence ID" value="XM_002842354.1"/>
</dbReference>
<name>D5GPZ8_TUBMM</name>
<dbReference type="AlphaFoldDB" id="D5GPZ8"/>